<comment type="caution">
    <text evidence="7">The sequence shown here is derived from an EMBL/GenBank/DDBJ whole genome shotgun (WGS) entry which is preliminary data.</text>
</comment>
<dbReference type="EMBL" id="SNXS01000001">
    <property type="protein sequence ID" value="TDP74260.1"/>
    <property type="molecule type" value="Genomic_DNA"/>
</dbReference>
<evidence type="ECO:0000256" key="3">
    <source>
        <dbReference type="ARBA" id="ARBA00022777"/>
    </source>
</evidence>
<name>A0A4R6QRN1_9BURK</name>
<accession>A0A4R6QRN1</accession>
<evidence type="ECO:0000313" key="7">
    <source>
        <dbReference type="EMBL" id="TDP74260.1"/>
    </source>
</evidence>
<evidence type="ECO:0000256" key="1">
    <source>
        <dbReference type="ARBA" id="ARBA00022679"/>
    </source>
</evidence>
<dbReference type="RefSeq" id="WP_133698905.1">
    <property type="nucleotide sequence ID" value="NZ_SNXS01000001.1"/>
</dbReference>
<dbReference type="SUPFAM" id="SSF109604">
    <property type="entry name" value="HD-domain/PDEase-like"/>
    <property type="match status" value="1"/>
</dbReference>
<dbReference type="PROSITE" id="PS50011">
    <property type="entry name" value="PROTEIN_KINASE_DOM"/>
    <property type="match status" value="1"/>
</dbReference>
<dbReference type="PANTHER" id="PTHR43289:SF34">
    <property type="entry name" value="SERINE_THREONINE-PROTEIN KINASE YBDM-RELATED"/>
    <property type="match status" value="1"/>
</dbReference>
<keyword evidence="4" id="KW-0067">ATP-binding</keyword>
<keyword evidence="2" id="KW-0547">Nucleotide-binding</keyword>
<dbReference type="GO" id="GO:0004674">
    <property type="term" value="F:protein serine/threonine kinase activity"/>
    <property type="evidence" value="ECO:0007669"/>
    <property type="project" value="UniProtKB-KW"/>
</dbReference>
<evidence type="ECO:0000313" key="8">
    <source>
        <dbReference type="Proteomes" id="UP000295361"/>
    </source>
</evidence>
<dbReference type="Pfam" id="PF00069">
    <property type="entry name" value="Pkinase"/>
    <property type="match status" value="1"/>
</dbReference>
<keyword evidence="1" id="KW-0808">Transferase</keyword>
<dbReference type="Gene3D" id="1.10.3210.10">
    <property type="entry name" value="Hypothetical protein af1432"/>
    <property type="match status" value="1"/>
</dbReference>
<dbReference type="Proteomes" id="UP000295361">
    <property type="component" value="Unassembled WGS sequence"/>
</dbReference>
<dbReference type="OrthoDB" id="9791419at2"/>
<dbReference type="InterPro" id="IPR011009">
    <property type="entry name" value="Kinase-like_dom_sf"/>
</dbReference>
<dbReference type="SUPFAM" id="SSF56112">
    <property type="entry name" value="Protein kinase-like (PK-like)"/>
    <property type="match status" value="1"/>
</dbReference>
<dbReference type="Pfam" id="PF08668">
    <property type="entry name" value="HDOD"/>
    <property type="match status" value="1"/>
</dbReference>
<dbReference type="SUPFAM" id="SSF55781">
    <property type="entry name" value="GAF domain-like"/>
    <property type="match status" value="1"/>
</dbReference>
<dbReference type="GO" id="GO:0005524">
    <property type="term" value="F:ATP binding"/>
    <property type="evidence" value="ECO:0007669"/>
    <property type="project" value="UniProtKB-KW"/>
</dbReference>
<dbReference type="InterPro" id="IPR013976">
    <property type="entry name" value="HDOD"/>
</dbReference>
<dbReference type="InParanoid" id="A0A4R6QRN1"/>
<organism evidence="7 8">
    <name type="scientific">Roseateles toxinivorans</name>
    <dbReference type="NCBI Taxonomy" id="270368"/>
    <lineage>
        <taxon>Bacteria</taxon>
        <taxon>Pseudomonadati</taxon>
        <taxon>Pseudomonadota</taxon>
        <taxon>Betaproteobacteria</taxon>
        <taxon>Burkholderiales</taxon>
        <taxon>Sphaerotilaceae</taxon>
        <taxon>Roseateles</taxon>
    </lineage>
</organism>
<dbReference type="PROSITE" id="PS00108">
    <property type="entry name" value="PROTEIN_KINASE_ST"/>
    <property type="match status" value="1"/>
</dbReference>
<keyword evidence="3 7" id="KW-0418">Kinase</keyword>
<sequence length="800" mass="87138">MVAGSLIGRFKLLRPLGQGAQATVWLAHDPRLEREVAVKVLLPSEAPLSLDQWLHEARAVSRLTHPNIVPVFEADVAAGRPYMVFEYVPGLTLSDRQRRGPPLAVREAVELMLGVLEALQTAHQAGVVHRDLKPSNILLDASGRARVMDFGIAGRVAAPGSGDKPQRIVGTPGYMSPEAAQGRPPSPPMDVFAVALMLAELLSNQRMNANPDPWAAVKRVAEQDLSLPSGLPPAVDDKLRAIVQRGLARDPAQRWPTATAFLGALNEWLHAPLQAAPEAAGESATLEFLLRRMRHKSDFPALSDSVSRIHKVTSSENESLSALSNEILKDVALTNKLLRLVNTVQFSHAGGGSISTVSRAVALVGFAGIRNMALSVVLLERMENKAHAQQLKEDFLRSLMAGAVAGELCTVRRESEESFVAAMMQHLGRLLTEFYFPEEALQIRQLVRPAKAGSGAKAMPVNEQRASNQVLGLSYEDLGVGVAKQWGLPDSLQRSMRRPQGDPPRTQVDNPVERMRMLSSAANDVADAILHSEPSDAHARVRAVAERYGRALGLSQTRFEVAADEARQRLSEMAIAMDLKVPKHSHAQRLLAPVIPVEQDSLSPHELQATMVGDDTLVAEPHIPREQVAEILAAGIQDITNAMVESFKLNEVLRMILETMFRGLGFKRIIFCLRDPKTETLTGRFGLGEGVELIVPHFKVPLRTPPGVAPDLFAAICQKGVDTLIADASSGKIAERLPPWYLQHAKAWSFLILPMAVKGAPFAMIYADKLAPGSIDLGEKELSLLRTLRNQAVMAFKQSS</sequence>
<feature type="domain" description="HDOD" evidence="6">
    <location>
        <begin position="299"/>
        <end position="502"/>
    </location>
</feature>
<dbReference type="CDD" id="cd14014">
    <property type="entry name" value="STKc_PknB_like"/>
    <property type="match status" value="1"/>
</dbReference>
<evidence type="ECO:0000259" key="6">
    <source>
        <dbReference type="PROSITE" id="PS51833"/>
    </source>
</evidence>
<evidence type="ECO:0000256" key="2">
    <source>
        <dbReference type="ARBA" id="ARBA00022741"/>
    </source>
</evidence>
<proteinExistence type="predicted"/>
<dbReference type="PROSITE" id="PS51833">
    <property type="entry name" value="HDOD"/>
    <property type="match status" value="1"/>
</dbReference>
<keyword evidence="8" id="KW-1185">Reference proteome</keyword>
<dbReference type="AlphaFoldDB" id="A0A4R6QRN1"/>
<dbReference type="SMART" id="SM00220">
    <property type="entry name" value="S_TKc"/>
    <property type="match status" value="1"/>
</dbReference>
<keyword evidence="7" id="KW-0723">Serine/threonine-protein kinase</keyword>
<dbReference type="Gene3D" id="1.10.510.10">
    <property type="entry name" value="Transferase(Phosphotransferase) domain 1"/>
    <property type="match status" value="1"/>
</dbReference>
<evidence type="ECO:0000256" key="4">
    <source>
        <dbReference type="ARBA" id="ARBA00022840"/>
    </source>
</evidence>
<dbReference type="PANTHER" id="PTHR43289">
    <property type="entry name" value="MITOGEN-ACTIVATED PROTEIN KINASE KINASE KINASE 20-RELATED"/>
    <property type="match status" value="1"/>
</dbReference>
<feature type="domain" description="Protein kinase" evidence="5">
    <location>
        <begin position="10"/>
        <end position="269"/>
    </location>
</feature>
<reference evidence="7 8" key="1">
    <citation type="submission" date="2019-03" db="EMBL/GenBank/DDBJ databases">
        <title>Genomic Encyclopedia of Type Strains, Phase IV (KMG-IV): sequencing the most valuable type-strain genomes for metagenomic binning, comparative biology and taxonomic classification.</title>
        <authorList>
            <person name="Goeker M."/>
        </authorList>
    </citation>
    <scope>NUCLEOTIDE SEQUENCE [LARGE SCALE GENOMIC DNA]</scope>
    <source>
        <strain evidence="7 8">DSM 16998</strain>
    </source>
</reference>
<protein>
    <submittedName>
        <fullName evidence="7">Serine/threonine protein kinase</fullName>
    </submittedName>
</protein>
<dbReference type="InterPro" id="IPR008271">
    <property type="entry name" value="Ser/Thr_kinase_AS"/>
</dbReference>
<gene>
    <name evidence="7" type="ORF">DES47_101316</name>
</gene>
<dbReference type="Gene3D" id="3.30.450.40">
    <property type="match status" value="1"/>
</dbReference>
<dbReference type="InterPro" id="IPR000719">
    <property type="entry name" value="Prot_kinase_dom"/>
</dbReference>
<evidence type="ECO:0000259" key="5">
    <source>
        <dbReference type="PROSITE" id="PS50011"/>
    </source>
</evidence>
<dbReference type="Gene3D" id="3.30.200.20">
    <property type="entry name" value="Phosphorylase Kinase, domain 1"/>
    <property type="match status" value="1"/>
</dbReference>
<dbReference type="InterPro" id="IPR029016">
    <property type="entry name" value="GAF-like_dom_sf"/>
</dbReference>